<gene>
    <name evidence="2" type="ORF">L248_0222</name>
</gene>
<keyword evidence="1" id="KW-0472">Membrane</keyword>
<evidence type="ECO:0000256" key="1">
    <source>
        <dbReference type="SAM" id="Phobius"/>
    </source>
</evidence>
<feature type="transmembrane region" description="Helical" evidence="1">
    <location>
        <begin position="6"/>
        <end position="28"/>
    </location>
</feature>
<dbReference type="EMBL" id="KI271582">
    <property type="protein sequence ID" value="ERL66543.1"/>
    <property type="molecule type" value="Genomic_DNA"/>
</dbReference>
<keyword evidence="3" id="KW-1185">Reference proteome</keyword>
<evidence type="ECO:0000313" key="3">
    <source>
        <dbReference type="Proteomes" id="UP000030647"/>
    </source>
</evidence>
<name>U4TXK3_9LACO</name>
<dbReference type="AlphaFoldDB" id="U4TXK3"/>
<keyword evidence="1" id="KW-0812">Transmembrane</keyword>
<organism evidence="2 3">
    <name type="scientific">Schleiferilactobacillus shenzhenensis LY-73</name>
    <dbReference type="NCBI Taxonomy" id="1231336"/>
    <lineage>
        <taxon>Bacteria</taxon>
        <taxon>Bacillati</taxon>
        <taxon>Bacillota</taxon>
        <taxon>Bacilli</taxon>
        <taxon>Lactobacillales</taxon>
        <taxon>Lactobacillaceae</taxon>
        <taxon>Schleiferilactobacillus</taxon>
    </lineage>
</organism>
<dbReference type="Proteomes" id="UP000030647">
    <property type="component" value="Unassembled WGS sequence"/>
</dbReference>
<sequence>MLTSNNYGPGIFFDFCLYIAYGCILYFWQPALLKWRSIL</sequence>
<evidence type="ECO:0000313" key="2">
    <source>
        <dbReference type="EMBL" id="ERL66543.1"/>
    </source>
</evidence>
<proteinExistence type="predicted"/>
<dbReference type="HOGENOM" id="CLU_3311974_0_0_9"/>
<accession>U4TXK3</accession>
<keyword evidence="1" id="KW-1133">Transmembrane helix</keyword>
<protein>
    <submittedName>
        <fullName evidence="2">Uncharacterized protein</fullName>
    </submittedName>
</protein>
<reference evidence="3" key="1">
    <citation type="journal article" date="2013" name="Genome Announc.">
        <title>Whole-Genome Sequencing of Lactobacillus shenzhenensis Strain LY-73T.</title>
        <authorList>
            <person name="Lin Z."/>
            <person name="Liu Z."/>
            <person name="Yang R."/>
            <person name="Zou Y."/>
            <person name="Wan D."/>
            <person name="Chen J."/>
            <person name="Guo M."/>
            <person name="Zhao J."/>
            <person name="Fang C."/>
            <person name="Yang R."/>
            <person name="Liu F."/>
        </authorList>
    </citation>
    <scope>NUCLEOTIDE SEQUENCE [LARGE SCALE GENOMIC DNA]</scope>
    <source>
        <strain evidence="3">LY-73</strain>
    </source>
</reference>